<dbReference type="Gene3D" id="1.10.3210.10">
    <property type="entry name" value="Hypothetical protein af1432"/>
    <property type="match status" value="1"/>
</dbReference>
<name>A0ABX1GLW6_9GAMM</name>
<evidence type="ECO:0000313" key="4">
    <source>
        <dbReference type="Proteomes" id="UP000765845"/>
    </source>
</evidence>
<proteinExistence type="predicted"/>
<evidence type="ECO:0000259" key="2">
    <source>
        <dbReference type="PROSITE" id="PS51833"/>
    </source>
</evidence>
<dbReference type="SUPFAM" id="SSF141868">
    <property type="entry name" value="EAL domain-like"/>
    <property type="match status" value="1"/>
</dbReference>
<reference evidence="3 4" key="1">
    <citation type="submission" date="2020-04" db="EMBL/GenBank/DDBJ databases">
        <authorList>
            <person name="Yoon J."/>
        </authorList>
    </citation>
    <scope>NUCLEOTIDE SEQUENCE [LARGE SCALE GENOMIC DNA]</scope>
    <source>
        <strain evidence="3 4">KMU-166</strain>
    </source>
</reference>
<dbReference type="PROSITE" id="PS50883">
    <property type="entry name" value="EAL"/>
    <property type="match status" value="1"/>
</dbReference>
<dbReference type="PANTHER" id="PTHR33525">
    <property type="match status" value="1"/>
</dbReference>
<sequence length="400" mass="44063">MARQPILDAKGVTFAYELLCRSIPMSTEALQSSNGNLATGEILLAAFLDIGIDNITGGLPAFVNMTESWLSMPPAVKPDKLVVEILEYVPPTDANIAAVKALRQQGFRVALDDFTGDEVQRGWLPYVDIVKVDVMDVQAHTSSAELVSSNRNPGLIWLAEKVETIEDYERLKGEGYQLFQGFFFSRPALLYGERKQDSQYAVLRLINELNNPDNTTRDISTAIQSDPQLSYRILQFINSASVSSVNKVTSIHQAVTMAGVKRILGWANMLALGRLDNKPRALLEQALSRAYICQMLAKHLPSTDDQTAYTVGMFSLLNAFVDEPMAEVCDRLQLSDAMSDALLRGDGIYGEILKVATLMSEGRLENIRNVPRGIDPGIFAEVQQSAFLEVGNQLRLCGIA</sequence>
<dbReference type="InterPro" id="IPR052340">
    <property type="entry name" value="RNase_Y/CdgJ"/>
</dbReference>
<keyword evidence="4" id="KW-1185">Reference proteome</keyword>
<protein>
    <submittedName>
        <fullName evidence="3">HDOD domain-containing protein</fullName>
    </submittedName>
</protein>
<dbReference type="Pfam" id="PF00563">
    <property type="entry name" value="EAL"/>
    <property type="match status" value="1"/>
</dbReference>
<accession>A0ABX1GLW6</accession>
<gene>
    <name evidence="3" type="ORF">HCU74_18405</name>
</gene>
<feature type="domain" description="EAL" evidence="1">
    <location>
        <begin position="1"/>
        <end position="201"/>
    </location>
</feature>
<dbReference type="InterPro" id="IPR001633">
    <property type="entry name" value="EAL_dom"/>
</dbReference>
<comment type="caution">
    <text evidence="3">The sequence shown here is derived from an EMBL/GenBank/DDBJ whole genome shotgun (WGS) entry which is preliminary data.</text>
</comment>
<dbReference type="EMBL" id="JAAWWK010000008">
    <property type="protein sequence ID" value="NKI19383.1"/>
    <property type="molecule type" value="Genomic_DNA"/>
</dbReference>
<dbReference type="Gene3D" id="3.20.20.450">
    <property type="entry name" value="EAL domain"/>
    <property type="match status" value="1"/>
</dbReference>
<dbReference type="PROSITE" id="PS51833">
    <property type="entry name" value="HDOD"/>
    <property type="match status" value="1"/>
</dbReference>
<dbReference type="SUPFAM" id="SSF109604">
    <property type="entry name" value="HD-domain/PDEase-like"/>
    <property type="match status" value="1"/>
</dbReference>
<feature type="domain" description="HDOD" evidence="2">
    <location>
        <begin position="195"/>
        <end position="384"/>
    </location>
</feature>
<dbReference type="InterPro" id="IPR035919">
    <property type="entry name" value="EAL_sf"/>
</dbReference>
<dbReference type="InterPro" id="IPR013976">
    <property type="entry name" value="HDOD"/>
</dbReference>
<dbReference type="SMART" id="SM00052">
    <property type="entry name" value="EAL"/>
    <property type="match status" value="1"/>
</dbReference>
<dbReference type="PANTHER" id="PTHR33525:SF4">
    <property type="entry name" value="CYCLIC DI-GMP PHOSPHODIESTERASE CDGJ"/>
    <property type="match status" value="1"/>
</dbReference>
<dbReference type="InterPro" id="IPR014408">
    <property type="entry name" value="dGMP_Pdiesterase_EAL/HD-GYP"/>
</dbReference>
<evidence type="ECO:0000313" key="3">
    <source>
        <dbReference type="EMBL" id="NKI19383.1"/>
    </source>
</evidence>
<dbReference type="Pfam" id="PF08668">
    <property type="entry name" value="HDOD"/>
    <property type="match status" value="1"/>
</dbReference>
<evidence type="ECO:0000259" key="1">
    <source>
        <dbReference type="PROSITE" id="PS50883"/>
    </source>
</evidence>
<organism evidence="3 4">
    <name type="scientific">Spongiibacter thalassae</name>
    <dbReference type="NCBI Taxonomy" id="2721624"/>
    <lineage>
        <taxon>Bacteria</taxon>
        <taxon>Pseudomonadati</taxon>
        <taxon>Pseudomonadota</taxon>
        <taxon>Gammaproteobacteria</taxon>
        <taxon>Cellvibrionales</taxon>
        <taxon>Spongiibacteraceae</taxon>
        <taxon>Spongiibacter</taxon>
    </lineage>
</organism>
<dbReference type="PIRSF" id="PIRSF003180">
    <property type="entry name" value="DiGMPpdiest_YuxH"/>
    <property type="match status" value="1"/>
</dbReference>
<dbReference type="Proteomes" id="UP000765845">
    <property type="component" value="Unassembled WGS sequence"/>
</dbReference>